<feature type="compositionally biased region" description="Basic and acidic residues" evidence="1">
    <location>
        <begin position="69"/>
        <end position="79"/>
    </location>
</feature>
<gene>
    <name evidence="2" type="ORF">H7U12_09750</name>
</gene>
<protein>
    <recommendedName>
        <fullName evidence="4">Lipoprotein</fullName>
    </recommendedName>
</protein>
<proteinExistence type="predicted"/>
<evidence type="ECO:0000313" key="2">
    <source>
        <dbReference type="EMBL" id="MBC3539967.1"/>
    </source>
</evidence>
<organism evidence="2 3">
    <name type="scientific">Rufibacter sediminis</name>
    <dbReference type="NCBI Taxonomy" id="2762756"/>
    <lineage>
        <taxon>Bacteria</taxon>
        <taxon>Pseudomonadati</taxon>
        <taxon>Bacteroidota</taxon>
        <taxon>Cytophagia</taxon>
        <taxon>Cytophagales</taxon>
        <taxon>Hymenobacteraceae</taxon>
        <taxon>Rufibacter</taxon>
    </lineage>
</organism>
<dbReference type="EMBL" id="JACOAF010000022">
    <property type="protein sequence ID" value="MBC3539967.1"/>
    <property type="molecule type" value="Genomic_DNA"/>
</dbReference>
<evidence type="ECO:0008006" key="4">
    <source>
        <dbReference type="Google" id="ProtNLM"/>
    </source>
</evidence>
<dbReference type="Proteomes" id="UP000659698">
    <property type="component" value="Unassembled WGS sequence"/>
</dbReference>
<name>A0ABR6VS20_9BACT</name>
<evidence type="ECO:0000313" key="3">
    <source>
        <dbReference type="Proteomes" id="UP000659698"/>
    </source>
</evidence>
<reference evidence="2 3" key="1">
    <citation type="journal article" date="2019" name="Int. J. Syst. Evol. Microbiol.">
        <title>Rufibacter sediminis sp. nov., isolated from freshwater lake sediment.</title>
        <authorList>
            <person name="Qu J.H."/>
            <person name="Zhang L.J."/>
            <person name="Fu Y.H."/>
            <person name="Li H.F."/>
        </authorList>
    </citation>
    <scope>NUCLEOTIDE SEQUENCE [LARGE SCALE GENOMIC DNA]</scope>
    <source>
        <strain evidence="2 3">H-1</strain>
    </source>
</reference>
<comment type="caution">
    <text evidence="2">The sequence shown here is derived from an EMBL/GenBank/DDBJ whole genome shotgun (WGS) entry which is preliminary data.</text>
</comment>
<evidence type="ECO:0000256" key="1">
    <source>
        <dbReference type="SAM" id="MobiDB-lite"/>
    </source>
</evidence>
<dbReference type="RefSeq" id="WP_186636720.1">
    <property type="nucleotide sequence ID" value="NZ_JACOAF010000022.1"/>
</dbReference>
<feature type="compositionally biased region" description="Basic and acidic residues" evidence="1">
    <location>
        <begin position="48"/>
        <end position="61"/>
    </location>
</feature>
<keyword evidence="3" id="KW-1185">Reference proteome</keyword>
<dbReference type="PROSITE" id="PS51257">
    <property type="entry name" value="PROKAR_LIPOPROTEIN"/>
    <property type="match status" value="1"/>
</dbReference>
<accession>A0ABR6VS20</accession>
<sequence length="189" mass="21745">MKRANQFSIRQALLPLVMVAFLVTSCDTTPRQREEAVASELEKLDEKANAAAAKTKDELKGAQRALAKQRAERKQREARGPVAGKQAQMEKELLGNYRTLSQVPADSLRDAFVYFLQQVRDRKEVWTTEDWDYANAVYKRLNERERALHDDIILRHATKIKALQAEYVALENKADLKDYQRIKKEQAGQ</sequence>
<feature type="region of interest" description="Disordered" evidence="1">
    <location>
        <begin position="48"/>
        <end position="86"/>
    </location>
</feature>